<dbReference type="HOGENOM" id="CLU_1061968_0_0_1"/>
<organism evidence="2 3">
    <name type="scientific">Laccaria amethystina LaAM-08-1</name>
    <dbReference type="NCBI Taxonomy" id="1095629"/>
    <lineage>
        <taxon>Eukaryota</taxon>
        <taxon>Fungi</taxon>
        <taxon>Dikarya</taxon>
        <taxon>Basidiomycota</taxon>
        <taxon>Agaricomycotina</taxon>
        <taxon>Agaricomycetes</taxon>
        <taxon>Agaricomycetidae</taxon>
        <taxon>Agaricales</taxon>
        <taxon>Agaricineae</taxon>
        <taxon>Hydnangiaceae</taxon>
        <taxon>Laccaria</taxon>
    </lineage>
</organism>
<proteinExistence type="predicted"/>
<evidence type="ECO:0000313" key="2">
    <source>
        <dbReference type="EMBL" id="KIK05943.1"/>
    </source>
</evidence>
<dbReference type="AlphaFoldDB" id="A0A0C9YCP2"/>
<reference evidence="3" key="2">
    <citation type="submission" date="2015-01" db="EMBL/GenBank/DDBJ databases">
        <title>Evolutionary Origins and Diversification of the Mycorrhizal Mutualists.</title>
        <authorList>
            <consortium name="DOE Joint Genome Institute"/>
            <consortium name="Mycorrhizal Genomics Consortium"/>
            <person name="Kohler A."/>
            <person name="Kuo A."/>
            <person name="Nagy L.G."/>
            <person name="Floudas D."/>
            <person name="Copeland A."/>
            <person name="Barry K.W."/>
            <person name="Cichocki N."/>
            <person name="Veneault-Fourrey C."/>
            <person name="LaButti K."/>
            <person name="Lindquist E.A."/>
            <person name="Lipzen A."/>
            <person name="Lundell T."/>
            <person name="Morin E."/>
            <person name="Murat C."/>
            <person name="Riley R."/>
            <person name="Ohm R."/>
            <person name="Sun H."/>
            <person name="Tunlid A."/>
            <person name="Henrissat B."/>
            <person name="Grigoriev I.V."/>
            <person name="Hibbett D.S."/>
            <person name="Martin F."/>
        </authorList>
    </citation>
    <scope>NUCLEOTIDE SEQUENCE [LARGE SCALE GENOMIC DNA]</scope>
    <source>
        <strain evidence="3">LaAM-08-1</strain>
    </source>
</reference>
<reference evidence="2 3" key="1">
    <citation type="submission" date="2014-04" db="EMBL/GenBank/DDBJ databases">
        <authorList>
            <consortium name="DOE Joint Genome Institute"/>
            <person name="Kuo A."/>
            <person name="Kohler A."/>
            <person name="Nagy L.G."/>
            <person name="Floudas D."/>
            <person name="Copeland A."/>
            <person name="Barry K.W."/>
            <person name="Cichocki N."/>
            <person name="Veneault-Fourrey C."/>
            <person name="LaButti K."/>
            <person name="Lindquist E.A."/>
            <person name="Lipzen A."/>
            <person name="Lundell T."/>
            <person name="Morin E."/>
            <person name="Murat C."/>
            <person name="Sun H."/>
            <person name="Tunlid A."/>
            <person name="Henrissat B."/>
            <person name="Grigoriev I.V."/>
            <person name="Hibbett D.S."/>
            <person name="Martin F."/>
            <person name="Nordberg H.P."/>
            <person name="Cantor M.N."/>
            <person name="Hua S.X."/>
        </authorList>
    </citation>
    <scope>NUCLEOTIDE SEQUENCE [LARGE SCALE GENOMIC DNA]</scope>
    <source>
        <strain evidence="2 3">LaAM-08-1</strain>
    </source>
</reference>
<keyword evidence="3" id="KW-1185">Reference proteome</keyword>
<evidence type="ECO:0000256" key="1">
    <source>
        <dbReference type="SAM" id="MobiDB-lite"/>
    </source>
</evidence>
<feature type="compositionally biased region" description="Acidic residues" evidence="1">
    <location>
        <begin position="174"/>
        <end position="190"/>
    </location>
</feature>
<name>A0A0C9YCP2_9AGAR</name>
<feature type="region of interest" description="Disordered" evidence="1">
    <location>
        <begin position="169"/>
        <end position="194"/>
    </location>
</feature>
<gene>
    <name evidence="2" type="ORF">K443DRAFT_120344</name>
</gene>
<sequence length="262" mass="28913">MNNGQKNKTRGKKSLNHRARVHAQGAIATAPHFLDFPAEVSEIVSVENPNISAAFTCLFFKDTALLHSIGVFWYFSKHLGPNCQKLRTDRKRPGALTLGEASWAGKKVESDLWSIPDSVNDDSLEFVQTLGTPERIRNKREKSKIFVCVSFLGDEKGISNLDKLLKGKGKKTVDDEESGGGGSDEDDSETEEPRRKVRNAYASFKEKVNIPASSATTIEFIYSPLKDLSEESRLVTNGEKPSGTKASTIQLKCDLYSSNKAL</sequence>
<evidence type="ECO:0000313" key="3">
    <source>
        <dbReference type="Proteomes" id="UP000054477"/>
    </source>
</evidence>
<dbReference type="EMBL" id="KN838556">
    <property type="protein sequence ID" value="KIK05943.1"/>
    <property type="molecule type" value="Genomic_DNA"/>
</dbReference>
<protein>
    <submittedName>
        <fullName evidence="2">Unplaced genomic scaffold K443scaffold_21, whole genome shotgun sequence</fullName>
    </submittedName>
</protein>
<dbReference type="Proteomes" id="UP000054477">
    <property type="component" value="Unassembled WGS sequence"/>
</dbReference>
<accession>A0A0C9YCP2</accession>